<dbReference type="AlphaFoldDB" id="A0AAN7Z3D6"/>
<comment type="similarity">
    <text evidence="1">Belongs to the short-chain dehydrogenases/reductases (SDR) family.</text>
</comment>
<evidence type="ECO:0000256" key="2">
    <source>
        <dbReference type="ARBA" id="ARBA00022857"/>
    </source>
</evidence>
<evidence type="ECO:0000256" key="3">
    <source>
        <dbReference type="ARBA" id="ARBA00023002"/>
    </source>
</evidence>
<comment type="caution">
    <text evidence="4">The sequence shown here is derived from an EMBL/GenBank/DDBJ whole genome shotgun (WGS) entry which is preliminary data.</text>
</comment>
<organism evidence="4 5">
    <name type="scientific">Xylaria bambusicola</name>
    <dbReference type="NCBI Taxonomy" id="326684"/>
    <lineage>
        <taxon>Eukaryota</taxon>
        <taxon>Fungi</taxon>
        <taxon>Dikarya</taxon>
        <taxon>Ascomycota</taxon>
        <taxon>Pezizomycotina</taxon>
        <taxon>Sordariomycetes</taxon>
        <taxon>Xylariomycetidae</taxon>
        <taxon>Xylariales</taxon>
        <taxon>Xylariaceae</taxon>
        <taxon>Xylaria</taxon>
    </lineage>
</organism>
<dbReference type="PROSITE" id="PS00061">
    <property type="entry name" value="ADH_SHORT"/>
    <property type="match status" value="1"/>
</dbReference>
<dbReference type="GO" id="GO:0016491">
    <property type="term" value="F:oxidoreductase activity"/>
    <property type="evidence" value="ECO:0007669"/>
    <property type="project" value="UniProtKB-KW"/>
</dbReference>
<dbReference type="Pfam" id="PF00106">
    <property type="entry name" value="adh_short"/>
    <property type="match status" value="1"/>
</dbReference>
<accession>A0AAN7Z3D6</accession>
<gene>
    <name evidence="4" type="ORF">RRF57_001314</name>
</gene>
<dbReference type="PANTHER" id="PTHR43180">
    <property type="entry name" value="3-OXOACYL-(ACYL-CARRIER-PROTEIN) REDUCTASE (AFU_ORTHOLOGUE AFUA_6G11210)"/>
    <property type="match status" value="1"/>
</dbReference>
<proteinExistence type="inferred from homology"/>
<dbReference type="Proteomes" id="UP001305414">
    <property type="component" value="Unassembled WGS sequence"/>
</dbReference>
<protein>
    <submittedName>
        <fullName evidence="4">Uncharacterized protein</fullName>
    </submittedName>
</protein>
<reference evidence="4 5" key="1">
    <citation type="submission" date="2023-10" db="EMBL/GenBank/DDBJ databases">
        <title>Draft genome sequence of Xylaria bambusicola isolate GMP-LS, the root and basal stem rot pathogen of sugarcane in Indonesia.</title>
        <authorList>
            <person name="Selvaraj P."/>
            <person name="Muralishankar V."/>
            <person name="Muruganantham S."/>
            <person name="Sp S."/>
            <person name="Haryani S."/>
            <person name="Lau K.J.X."/>
            <person name="Naqvi N.I."/>
        </authorList>
    </citation>
    <scope>NUCLEOTIDE SEQUENCE [LARGE SCALE GENOMIC DNA]</scope>
    <source>
        <strain evidence="4">GMP-LS</strain>
    </source>
</reference>
<sequence length="282" mass="30370">MTEGKVVIVTELYSGGSSGIGLSTIQLLLSLGTSVIGADLHEPPEGAVNSAQFTFYKADVTKWQDLVGLFKKAIELHGRVDHVLANAGVAPRTNYVNGIELDENGDPKEPTGFVLDVNLKGTINTATLAIHYIRKNPSGGSVVVNSSATGLHRFRGVDYTVSKHGTIGLMRGLHAALASQNVPVRINGLVPHWTASGIVQEELFKELGIYTQPASAVARAAVKLMADESRRGQLIHIDHEVCKEVDETLMQVYESFQHEESTGGDEGIALLAARMKWFTDAK</sequence>
<dbReference type="InterPro" id="IPR036291">
    <property type="entry name" value="NAD(P)-bd_dom_sf"/>
</dbReference>
<dbReference type="EMBL" id="JAWHQM010000002">
    <property type="protein sequence ID" value="KAK5625598.1"/>
    <property type="molecule type" value="Genomic_DNA"/>
</dbReference>
<dbReference type="InterPro" id="IPR020904">
    <property type="entry name" value="Sc_DH/Rdtase_CS"/>
</dbReference>
<dbReference type="PRINTS" id="PR00081">
    <property type="entry name" value="GDHRDH"/>
</dbReference>
<dbReference type="InterPro" id="IPR002347">
    <property type="entry name" value="SDR_fam"/>
</dbReference>
<keyword evidence="5" id="KW-1185">Reference proteome</keyword>
<keyword evidence="2" id="KW-0521">NADP</keyword>
<evidence type="ECO:0000256" key="1">
    <source>
        <dbReference type="ARBA" id="ARBA00006484"/>
    </source>
</evidence>
<dbReference type="SUPFAM" id="SSF51735">
    <property type="entry name" value="NAD(P)-binding Rossmann-fold domains"/>
    <property type="match status" value="1"/>
</dbReference>
<dbReference type="Gene3D" id="3.40.50.720">
    <property type="entry name" value="NAD(P)-binding Rossmann-like Domain"/>
    <property type="match status" value="1"/>
</dbReference>
<name>A0AAN7Z3D6_9PEZI</name>
<evidence type="ECO:0000313" key="5">
    <source>
        <dbReference type="Proteomes" id="UP001305414"/>
    </source>
</evidence>
<keyword evidence="3" id="KW-0560">Oxidoreductase</keyword>
<evidence type="ECO:0000313" key="4">
    <source>
        <dbReference type="EMBL" id="KAK5625598.1"/>
    </source>
</evidence>
<dbReference type="PANTHER" id="PTHR43180:SF10">
    <property type="entry name" value="NAD(P)-BINDING PROTEIN"/>
    <property type="match status" value="1"/>
</dbReference>